<dbReference type="Gene3D" id="3.40.50.720">
    <property type="entry name" value="NAD(P)-binding Rossmann-like Domain"/>
    <property type="match status" value="1"/>
</dbReference>
<dbReference type="PANTHER" id="PTHR13812:SF19">
    <property type="entry name" value="KETIMINE REDUCTASE MU-CRYSTALLIN"/>
    <property type="match status" value="1"/>
</dbReference>
<reference evidence="2 3" key="1">
    <citation type="submission" date="2019-03" db="EMBL/GenBank/DDBJ databases">
        <title>Genomic Encyclopedia of Type Strains, Phase IV (KMG-IV): sequencing the most valuable type-strain genomes for metagenomic binning, comparative biology and taxonomic classification.</title>
        <authorList>
            <person name="Goeker M."/>
        </authorList>
    </citation>
    <scope>NUCLEOTIDE SEQUENCE [LARGE SCALE GENOMIC DNA]</scope>
    <source>
        <strain evidence="2 3">DSM 9035</strain>
    </source>
</reference>
<dbReference type="PANTHER" id="PTHR13812">
    <property type="entry name" value="KETIMINE REDUCTASE MU-CRYSTALLIN"/>
    <property type="match status" value="1"/>
</dbReference>
<dbReference type="Gene3D" id="3.30.1780.10">
    <property type="entry name" value="ornithine cyclodeaminase, domain 1"/>
    <property type="match status" value="1"/>
</dbReference>
<accession>A0A4R3M0J8</accession>
<evidence type="ECO:0000313" key="2">
    <source>
        <dbReference type="EMBL" id="TCT06106.1"/>
    </source>
</evidence>
<dbReference type="GO" id="GO:0005737">
    <property type="term" value="C:cytoplasm"/>
    <property type="evidence" value="ECO:0007669"/>
    <property type="project" value="TreeGrafter"/>
</dbReference>
<dbReference type="InterPro" id="IPR023401">
    <property type="entry name" value="ODC_N"/>
</dbReference>
<comment type="similarity">
    <text evidence="1">Belongs to the ornithine cyclodeaminase/mu-crystallin family.</text>
</comment>
<dbReference type="Proteomes" id="UP000294664">
    <property type="component" value="Unassembled WGS sequence"/>
</dbReference>
<dbReference type="InterPro" id="IPR036291">
    <property type="entry name" value="NAD(P)-bd_dom_sf"/>
</dbReference>
<dbReference type="EMBL" id="SMAI01000003">
    <property type="protein sequence ID" value="TCT06106.1"/>
    <property type="molecule type" value="Genomic_DNA"/>
</dbReference>
<proteinExistence type="inferred from homology"/>
<dbReference type="PIRSF" id="PIRSF001439">
    <property type="entry name" value="CryM"/>
    <property type="match status" value="1"/>
</dbReference>
<sequence>MTPNAPLFLSEADVGDLVDVADAIDALDGCFGASPDETYIVPRQRAPLPGGMFHLMAATYAAGDVFGLKAYSGAPQGTFYHVMLYSYSERRLLALIEANLLSQLRTGAASGLATRQMARADADVLAVIGTGKQAFWQAAAIAAVRDLKEIRVFGRDRERREAFAGSVESRLAISTRSAPDAETCVRGASIVATITKAHSPVCLSAWVDDGAHVNVAGANAADRREVDGALIERAALLVTDDIPQAHMEAAEFRDLAATGAFDWARVRTLSDVTRSPPARRAADVTLFKSLGVAIEDVALAKLVYARAVAEGRGVPIDRNP</sequence>
<dbReference type="Pfam" id="PF02423">
    <property type="entry name" value="OCD_Mu_crystall"/>
    <property type="match status" value="1"/>
</dbReference>
<keyword evidence="3" id="KW-1185">Reference proteome</keyword>
<comment type="caution">
    <text evidence="2">The sequence shown here is derived from an EMBL/GenBank/DDBJ whole genome shotgun (WGS) entry which is preliminary data.</text>
</comment>
<dbReference type="RefSeq" id="WP_165933673.1">
    <property type="nucleotide sequence ID" value="NZ_SMAI01000003.1"/>
</dbReference>
<dbReference type="InterPro" id="IPR003462">
    <property type="entry name" value="ODC_Mu_crystall"/>
</dbReference>
<dbReference type="SUPFAM" id="SSF51735">
    <property type="entry name" value="NAD(P)-binding Rossmann-fold domains"/>
    <property type="match status" value="1"/>
</dbReference>
<evidence type="ECO:0000313" key="3">
    <source>
        <dbReference type="Proteomes" id="UP000294664"/>
    </source>
</evidence>
<gene>
    <name evidence="2" type="ORF">EDC64_103210</name>
</gene>
<protein>
    <submittedName>
        <fullName evidence="2">Ornithine cyclodeaminase/alanine dehydrogenase</fullName>
    </submittedName>
</protein>
<name>A0A4R3M0J8_9HYPH</name>
<dbReference type="AlphaFoldDB" id="A0A4R3M0J8"/>
<evidence type="ECO:0000256" key="1">
    <source>
        <dbReference type="ARBA" id="ARBA00008903"/>
    </source>
</evidence>
<organism evidence="2 3">
    <name type="scientific">Aquabacter spiritensis</name>
    <dbReference type="NCBI Taxonomy" id="933073"/>
    <lineage>
        <taxon>Bacteria</taxon>
        <taxon>Pseudomonadati</taxon>
        <taxon>Pseudomonadota</taxon>
        <taxon>Alphaproteobacteria</taxon>
        <taxon>Hyphomicrobiales</taxon>
        <taxon>Xanthobacteraceae</taxon>
        <taxon>Aquabacter</taxon>
    </lineage>
</organism>